<dbReference type="EMBL" id="CP007155">
    <property type="protein sequence ID" value="AHH99386.1"/>
    <property type="molecule type" value="Genomic_DNA"/>
</dbReference>
<gene>
    <name evidence="1" type="ORF">KALB_6026</name>
</gene>
<keyword evidence="2" id="KW-1185">Reference proteome</keyword>
<dbReference type="HOGENOM" id="CLU_2012237_0_0_11"/>
<dbReference type="STRING" id="1449976.KALB_6026"/>
<dbReference type="KEGG" id="kal:KALB_6026"/>
<reference evidence="1 2" key="1">
    <citation type="journal article" date="2014" name="BMC Genomics">
        <title>Complete genome sequence of producer of the glycopeptide antibiotic Aculeximycin Kutzneria albida DSM 43870T, a representative of minor genus of Pseudonocardiaceae.</title>
        <authorList>
            <person name="Rebets Y."/>
            <person name="Tokovenko B."/>
            <person name="Lushchyk I."/>
            <person name="Ruckert C."/>
            <person name="Zaburannyi N."/>
            <person name="Bechthold A."/>
            <person name="Kalinowski J."/>
            <person name="Luzhetskyy A."/>
        </authorList>
    </citation>
    <scope>NUCLEOTIDE SEQUENCE [LARGE SCALE GENOMIC DNA]</scope>
    <source>
        <strain evidence="1">DSM 43870</strain>
    </source>
</reference>
<protein>
    <submittedName>
        <fullName evidence="1">Uncharacterized protein</fullName>
    </submittedName>
</protein>
<name>W5WFL2_9PSEU</name>
<evidence type="ECO:0000313" key="1">
    <source>
        <dbReference type="EMBL" id="AHH99386.1"/>
    </source>
</evidence>
<accession>W5WFL2</accession>
<organism evidence="1 2">
    <name type="scientific">Kutzneria albida DSM 43870</name>
    <dbReference type="NCBI Taxonomy" id="1449976"/>
    <lineage>
        <taxon>Bacteria</taxon>
        <taxon>Bacillati</taxon>
        <taxon>Actinomycetota</taxon>
        <taxon>Actinomycetes</taxon>
        <taxon>Pseudonocardiales</taxon>
        <taxon>Pseudonocardiaceae</taxon>
        <taxon>Kutzneria</taxon>
    </lineage>
</organism>
<dbReference type="AlphaFoldDB" id="W5WFL2"/>
<proteinExistence type="predicted"/>
<dbReference type="Proteomes" id="UP000019225">
    <property type="component" value="Chromosome"/>
</dbReference>
<evidence type="ECO:0000313" key="2">
    <source>
        <dbReference type="Proteomes" id="UP000019225"/>
    </source>
</evidence>
<dbReference type="eggNOG" id="ENOG50339KH">
    <property type="taxonomic scope" value="Bacteria"/>
</dbReference>
<sequence length="123" mass="12913">MQSVTQIEIVLEADGNLAAATSSLLRELHGGARVDARPVSTPAEPGAKSDTATTIGALVVAGLTTPSAIRALVSVLLAFVKRGSARSIELRSGQDRLRIDGAGARTERQVVETWLREHSAGRE</sequence>